<feature type="signal peptide" evidence="8">
    <location>
        <begin position="1"/>
        <end position="20"/>
    </location>
</feature>
<dbReference type="InterPro" id="IPR023996">
    <property type="entry name" value="TonB-dep_OMP_SusC/RagA"/>
</dbReference>
<gene>
    <name evidence="10" type="ORF">BCY89_25280</name>
</gene>
<accession>A0A420G3L1</accession>
<evidence type="ECO:0000313" key="11">
    <source>
        <dbReference type="Proteomes" id="UP000286402"/>
    </source>
</evidence>
<evidence type="ECO:0000256" key="4">
    <source>
        <dbReference type="ARBA" id="ARBA00022692"/>
    </source>
</evidence>
<comment type="similarity">
    <text evidence="7">Belongs to the TonB-dependent receptor family.</text>
</comment>
<dbReference type="Gene3D" id="2.40.170.20">
    <property type="entry name" value="TonB-dependent receptor, beta-barrel domain"/>
    <property type="match status" value="1"/>
</dbReference>
<evidence type="ECO:0000256" key="1">
    <source>
        <dbReference type="ARBA" id="ARBA00004571"/>
    </source>
</evidence>
<evidence type="ECO:0000256" key="2">
    <source>
        <dbReference type="ARBA" id="ARBA00022448"/>
    </source>
</evidence>
<dbReference type="RefSeq" id="WP_120333557.1">
    <property type="nucleotide sequence ID" value="NZ_MCAQ01000004.1"/>
</dbReference>
<proteinExistence type="inferred from homology"/>
<keyword evidence="2 7" id="KW-0813">Transport</keyword>
<dbReference type="InterPro" id="IPR039426">
    <property type="entry name" value="TonB-dep_rcpt-like"/>
</dbReference>
<evidence type="ECO:0000256" key="3">
    <source>
        <dbReference type="ARBA" id="ARBA00022452"/>
    </source>
</evidence>
<sequence length="1026" mass="112795">MKQKLIYFLLGILFAIHVQAQSSRKVGGIVSAPDGTPLAGVSIRVENTKEATQTGRDGQYSIRVAASEKLIFSFIGYQVRHIDLKGRSSLDVVLLKEESVLDEVVVSAGGILRTPREQGYATTQVTGENLTQGKSPTIAGGLQGKVPGLQINQISSGVNPNYRLVLRGNRSLLGDNTALIVLDNAVVSSDLLNNINPADVENVQVLNGASGAAAYGAEGSNGVLIITTKKGQAGRTAINLSNTFTLEEISFFPKLQDKFGAGSTSGSQIYNPEENQQYGPAFDGSTVAIGNPLENGEQQYGTYSARNDRFDFWNVGRNNQTDLSISSGNDKSSQYIAGQYLTGRGTTPGDKYNRISFRLNGTRAFYPNLTLDYSASYVENFYDITSATSSIYTQLTQTPANIPLLSYKDYVNNPFATPDGWYNPWYLNPYWTADNYRSKTKNSYLTAKIELKYRPTTWLEFTYRPSISNRWYDSKSVSPKQTYSSYSVNTIGRTNLAGGVSDTEYNSARINHDLQIGIKKDVNDFSFNFNLTGTAISRRYKSVAVSASGLEIPGLYNVSNRIGEAGASESNTLARTFAVWGDLLVGYKDYLFLHATGRNDWTSVLSKANRSYFYPSVDLSFIPTDAFKQLKDNSIVNYWKLRGGLSRTGYVNVDPYSLVPTFSSVTGYSSGTFFSQGSRIISSNLKPEITTGVEFGTDFRLWDNRIDANITYYHTGTTGQAIPAGIAISSGYSQFYVNTGKVTNEGIETALHITPIRSRDFQLTVGGNYTHNKNILQDLYPGLDRISINGSSVIYGQKGLELNQIIVSDYARDEQGRVIVDVNTGYPSVASESKILGNTTPRHRLGLDLSLRWKDFSFSTLFEYRGGYKFAAIDLGSTLDFGGSSARSAYYNREAFVFPNSSYLDATSGQYVTNDHITVSDGGAGFWTSGTYNRGVYSNYVISGNYWKWREASLSYRLPQRVLSRLKGVKAASVSIQGRNLLLFTPKSNEYTDPDYSANDNNAIGVSTTGQTPPTRYFGATLSLTF</sequence>
<evidence type="ECO:0000313" key="10">
    <source>
        <dbReference type="EMBL" id="RKF39718.1"/>
    </source>
</evidence>
<organism evidence="10 11">
    <name type="scientific">Sphingobacterium siyangense</name>
    <dbReference type="NCBI Taxonomy" id="459529"/>
    <lineage>
        <taxon>Bacteria</taxon>
        <taxon>Pseudomonadati</taxon>
        <taxon>Bacteroidota</taxon>
        <taxon>Sphingobacteriia</taxon>
        <taxon>Sphingobacteriales</taxon>
        <taxon>Sphingobacteriaceae</taxon>
        <taxon>Sphingobacterium</taxon>
    </lineage>
</organism>
<name>A0A420G3L1_9SPHI</name>
<reference evidence="10 11" key="1">
    <citation type="submission" date="2016-07" db="EMBL/GenBank/DDBJ databases">
        <title>Genome analysis of Sphingobacterium siyangense T12B17.</title>
        <authorList>
            <person name="Xu D."/>
            <person name="Su Y."/>
            <person name="Zheng S."/>
        </authorList>
    </citation>
    <scope>NUCLEOTIDE SEQUENCE [LARGE SCALE GENOMIC DNA]</scope>
    <source>
        <strain evidence="10 11">T12B17</strain>
    </source>
</reference>
<evidence type="ECO:0000256" key="8">
    <source>
        <dbReference type="SAM" id="SignalP"/>
    </source>
</evidence>
<dbReference type="Gene3D" id="2.170.130.10">
    <property type="entry name" value="TonB-dependent receptor, plug domain"/>
    <property type="match status" value="1"/>
</dbReference>
<dbReference type="Pfam" id="PF07715">
    <property type="entry name" value="Plug"/>
    <property type="match status" value="1"/>
</dbReference>
<dbReference type="NCBIfam" id="TIGR04056">
    <property type="entry name" value="OMP_RagA_SusC"/>
    <property type="match status" value="1"/>
</dbReference>
<evidence type="ECO:0000256" key="5">
    <source>
        <dbReference type="ARBA" id="ARBA00023136"/>
    </source>
</evidence>
<dbReference type="Gene3D" id="2.60.40.1120">
    <property type="entry name" value="Carboxypeptidase-like, regulatory domain"/>
    <property type="match status" value="1"/>
</dbReference>
<dbReference type="InterPro" id="IPR012910">
    <property type="entry name" value="Plug_dom"/>
</dbReference>
<evidence type="ECO:0000256" key="7">
    <source>
        <dbReference type="PROSITE-ProRule" id="PRU01360"/>
    </source>
</evidence>
<dbReference type="InterPro" id="IPR036942">
    <property type="entry name" value="Beta-barrel_TonB_sf"/>
</dbReference>
<feature type="chain" id="PRO_5019355340" description="TonB-dependent receptor plug domain-containing protein" evidence="8">
    <location>
        <begin position="21"/>
        <end position="1026"/>
    </location>
</feature>
<evidence type="ECO:0000256" key="6">
    <source>
        <dbReference type="ARBA" id="ARBA00023237"/>
    </source>
</evidence>
<comment type="subcellular location">
    <subcellularLocation>
        <location evidence="1 7">Cell outer membrane</location>
        <topology evidence="1 7">Multi-pass membrane protein</topology>
    </subcellularLocation>
</comment>
<dbReference type="InterPro" id="IPR008969">
    <property type="entry name" value="CarboxyPept-like_regulatory"/>
</dbReference>
<protein>
    <recommendedName>
        <fullName evidence="9">TonB-dependent receptor plug domain-containing protein</fullName>
    </recommendedName>
</protein>
<dbReference type="AlphaFoldDB" id="A0A420G3L1"/>
<comment type="caution">
    <text evidence="10">The sequence shown here is derived from an EMBL/GenBank/DDBJ whole genome shotgun (WGS) entry which is preliminary data.</text>
</comment>
<dbReference type="PROSITE" id="PS52016">
    <property type="entry name" value="TONB_DEPENDENT_REC_3"/>
    <property type="match status" value="1"/>
</dbReference>
<dbReference type="InterPro" id="IPR037066">
    <property type="entry name" value="Plug_dom_sf"/>
</dbReference>
<keyword evidence="4 7" id="KW-0812">Transmembrane</keyword>
<dbReference type="EMBL" id="MCAQ01000004">
    <property type="protein sequence ID" value="RKF39718.1"/>
    <property type="molecule type" value="Genomic_DNA"/>
</dbReference>
<dbReference type="SUPFAM" id="SSF49464">
    <property type="entry name" value="Carboxypeptidase regulatory domain-like"/>
    <property type="match status" value="1"/>
</dbReference>
<keyword evidence="5 7" id="KW-0472">Membrane</keyword>
<dbReference type="GO" id="GO:0009279">
    <property type="term" value="C:cell outer membrane"/>
    <property type="evidence" value="ECO:0007669"/>
    <property type="project" value="UniProtKB-SubCell"/>
</dbReference>
<keyword evidence="8" id="KW-0732">Signal</keyword>
<keyword evidence="11" id="KW-1185">Reference proteome</keyword>
<keyword evidence="3 7" id="KW-1134">Transmembrane beta strand</keyword>
<dbReference type="Pfam" id="PF13715">
    <property type="entry name" value="CarbopepD_reg_2"/>
    <property type="match status" value="1"/>
</dbReference>
<feature type="domain" description="TonB-dependent receptor plug" evidence="9">
    <location>
        <begin position="116"/>
        <end position="223"/>
    </location>
</feature>
<dbReference type="SUPFAM" id="SSF56935">
    <property type="entry name" value="Porins"/>
    <property type="match status" value="1"/>
</dbReference>
<evidence type="ECO:0000259" key="9">
    <source>
        <dbReference type="Pfam" id="PF07715"/>
    </source>
</evidence>
<dbReference type="Proteomes" id="UP000286402">
    <property type="component" value="Unassembled WGS sequence"/>
</dbReference>
<keyword evidence="6 7" id="KW-0998">Cell outer membrane</keyword>